<name>A0AA39ALL8_VITRO</name>
<accession>A0AA39ALL8</accession>
<organism evidence="2 3">
    <name type="scientific">Vitis rotundifolia</name>
    <name type="common">Muscadine grape</name>
    <dbReference type="NCBI Taxonomy" id="103349"/>
    <lineage>
        <taxon>Eukaryota</taxon>
        <taxon>Viridiplantae</taxon>
        <taxon>Streptophyta</taxon>
        <taxon>Embryophyta</taxon>
        <taxon>Tracheophyta</taxon>
        <taxon>Spermatophyta</taxon>
        <taxon>Magnoliopsida</taxon>
        <taxon>eudicotyledons</taxon>
        <taxon>Gunneridae</taxon>
        <taxon>Pentapetalae</taxon>
        <taxon>rosids</taxon>
        <taxon>Vitales</taxon>
        <taxon>Vitaceae</taxon>
        <taxon>Viteae</taxon>
        <taxon>Vitis</taxon>
    </lineage>
</organism>
<dbReference type="AlphaFoldDB" id="A0AA39ALL8"/>
<comment type="caution">
    <text evidence="2">The sequence shown here is derived from an EMBL/GenBank/DDBJ whole genome shotgun (WGS) entry which is preliminary data.</text>
</comment>
<evidence type="ECO:0000256" key="1">
    <source>
        <dbReference type="SAM" id="MobiDB-lite"/>
    </source>
</evidence>
<proteinExistence type="predicted"/>
<sequence>MLFAFLLIWQEKEENQVNPPQTNSKCSTQWRPVHAWLETLNKREVVKSTEISDWLCKNPKVKEDLYSRYSRCHLMHYIQKCHNRILKRRAKGKGVHHPNVTSPMKVNDNGPKKLPVPPQGVSSSNIPRDNNLARRNEAFRKFLLLTELESRLSIVLSKSKQAKGLEDFSLSSSHGKMAENIKHYKSSDLDDEEGRTSFMSGGAPDKGAATNQDTGLDNH</sequence>
<reference evidence="2 3" key="1">
    <citation type="journal article" date="2023" name="BMC Biotechnol.">
        <title>Vitis rotundifolia cv Carlos genome sequencing.</title>
        <authorList>
            <person name="Huff M."/>
            <person name="Hulse-Kemp A."/>
            <person name="Scheffler B."/>
            <person name="Youngblood R."/>
            <person name="Simpson S."/>
            <person name="Babiker E."/>
            <person name="Staton M."/>
        </authorList>
    </citation>
    <scope>NUCLEOTIDE SEQUENCE [LARGE SCALE GENOMIC DNA]</scope>
    <source>
        <tissue evidence="2">Leaf</tissue>
    </source>
</reference>
<gene>
    <name evidence="2" type="ORF">PVL29_001360</name>
</gene>
<keyword evidence="3" id="KW-1185">Reference proteome</keyword>
<feature type="compositionally biased region" description="Polar residues" evidence="1">
    <location>
        <begin position="209"/>
        <end position="219"/>
    </location>
</feature>
<feature type="compositionally biased region" description="Basic and acidic residues" evidence="1">
    <location>
        <begin position="176"/>
        <end position="188"/>
    </location>
</feature>
<feature type="region of interest" description="Disordered" evidence="1">
    <location>
        <begin position="165"/>
        <end position="219"/>
    </location>
</feature>
<evidence type="ECO:0000313" key="2">
    <source>
        <dbReference type="EMBL" id="KAJ9709847.1"/>
    </source>
</evidence>
<evidence type="ECO:0000313" key="3">
    <source>
        <dbReference type="Proteomes" id="UP001168098"/>
    </source>
</evidence>
<dbReference type="EMBL" id="JARBHA010000001">
    <property type="protein sequence ID" value="KAJ9709847.1"/>
    <property type="molecule type" value="Genomic_DNA"/>
</dbReference>
<feature type="region of interest" description="Disordered" evidence="1">
    <location>
        <begin position="91"/>
        <end position="129"/>
    </location>
</feature>
<protein>
    <submittedName>
        <fullName evidence="2">Uncharacterized protein</fullName>
    </submittedName>
</protein>
<dbReference type="Proteomes" id="UP001168098">
    <property type="component" value="Unassembled WGS sequence"/>
</dbReference>